<dbReference type="Gene3D" id="3.40.630.10">
    <property type="entry name" value="Zn peptidases"/>
    <property type="match status" value="1"/>
</dbReference>
<dbReference type="EC" id="3.4.11.-" evidence="10"/>
<comment type="caution">
    <text evidence="11">The sequence shown here is derived from an EMBL/GenBank/DDBJ whole genome shotgun (WGS) entry which is preliminary data.</text>
</comment>
<dbReference type="GO" id="GO:0008270">
    <property type="term" value="F:zinc ion binding"/>
    <property type="evidence" value="ECO:0007669"/>
    <property type="project" value="InterPro"/>
</dbReference>
<sequence length="467" mass="51437">MAEKTPTQQLAEKLLYTPAYAADKSADVKKAAADFAEGYRKFLDNGKTEREVAAESEQMLKDAGYQLFDPKKTYAPGDKVYFIQLNKAVVASTIGTRPYEEGFHLVIAHTDSPRLDLRPNPLYESDHFSYFKTHYYGGIRKYQWGTMPLAIHGVFSRADGTTVSVNVGEDESDPVFCITDLLPHLGAEQNERKLSEGIKAEELNILIGSEAVEDADIKEAVKLNTMILLNEKYGITEKDFTRAEIEVVPAYKCRDVGFDRALLGGYGHDDRVDAYPALMAEIETKNPAFTTVCVLTDKEEIGSDGVTGMQSMYVFHFMQQLCRAAGQDDIIAFQNSVCLSADVTAAYDPSWASAFEPKNGTYAGRGIALFKYTGSRGKSAANDASAELVGYVTRMMDENDVAWQIGELGRLDLGGGGTIAKYVANRGIPVIDIGVPVLSMHSPFEVIHKTDLYMAYRAFALFNQAAQ</sequence>
<dbReference type="SUPFAM" id="SSF101821">
    <property type="entry name" value="Aminopeptidase/glucanase lid domain"/>
    <property type="match status" value="1"/>
</dbReference>
<evidence type="ECO:0000256" key="5">
    <source>
        <dbReference type="ARBA" id="ARBA00022723"/>
    </source>
</evidence>
<name>A0A329TRU3_9FIRM</name>
<organism evidence="11 12">
    <name type="scientific">Faecalibacterium prausnitzii</name>
    <dbReference type="NCBI Taxonomy" id="853"/>
    <lineage>
        <taxon>Bacteria</taxon>
        <taxon>Bacillati</taxon>
        <taxon>Bacillota</taxon>
        <taxon>Clostridia</taxon>
        <taxon>Eubacteriales</taxon>
        <taxon>Oscillospiraceae</taxon>
        <taxon>Faecalibacterium</taxon>
    </lineage>
</organism>
<evidence type="ECO:0000256" key="9">
    <source>
        <dbReference type="RuleBase" id="RU004386"/>
    </source>
</evidence>
<evidence type="ECO:0000313" key="11">
    <source>
        <dbReference type="EMBL" id="RAW52242.1"/>
    </source>
</evidence>
<evidence type="ECO:0000256" key="3">
    <source>
        <dbReference type="ARBA" id="ARBA00022438"/>
    </source>
</evidence>
<comment type="cofactor">
    <cofactor evidence="1 10">
        <name>Zn(2+)</name>
        <dbReference type="ChEBI" id="CHEBI:29105"/>
    </cofactor>
</comment>
<evidence type="ECO:0000256" key="1">
    <source>
        <dbReference type="ARBA" id="ARBA00001947"/>
    </source>
</evidence>
<keyword evidence="8 9" id="KW-0482">Metalloprotease</keyword>
<dbReference type="PANTHER" id="PTHR28570:SF2">
    <property type="entry name" value="M18 FAMILY AMINOPEPTIDASE 1-RELATED"/>
    <property type="match status" value="1"/>
</dbReference>
<keyword evidence="4 9" id="KW-0645">Protease</keyword>
<dbReference type="GO" id="GO:0006508">
    <property type="term" value="P:proteolysis"/>
    <property type="evidence" value="ECO:0007669"/>
    <property type="project" value="UniProtKB-KW"/>
</dbReference>
<evidence type="ECO:0000256" key="8">
    <source>
        <dbReference type="ARBA" id="ARBA00023049"/>
    </source>
</evidence>
<dbReference type="EMBL" id="PRKZ01000001">
    <property type="protein sequence ID" value="RAW52242.1"/>
    <property type="molecule type" value="Genomic_DNA"/>
</dbReference>
<dbReference type="InterPro" id="IPR001948">
    <property type="entry name" value="Peptidase_M18"/>
</dbReference>
<dbReference type="RefSeq" id="WP_112114811.1">
    <property type="nucleotide sequence ID" value="NZ_PRKZ01000001.1"/>
</dbReference>
<accession>A0A329TRU3</accession>
<dbReference type="SUPFAM" id="SSF53187">
    <property type="entry name" value="Zn-dependent exopeptidases"/>
    <property type="match status" value="1"/>
</dbReference>
<keyword evidence="3 9" id="KW-0031">Aminopeptidase</keyword>
<dbReference type="GO" id="GO:0008237">
    <property type="term" value="F:metallopeptidase activity"/>
    <property type="evidence" value="ECO:0007669"/>
    <property type="project" value="UniProtKB-KW"/>
</dbReference>
<evidence type="ECO:0000256" key="4">
    <source>
        <dbReference type="ARBA" id="ARBA00022670"/>
    </source>
</evidence>
<dbReference type="Pfam" id="PF02127">
    <property type="entry name" value="Peptidase_M18"/>
    <property type="match status" value="1"/>
</dbReference>
<dbReference type="GO" id="GO:0005737">
    <property type="term" value="C:cytoplasm"/>
    <property type="evidence" value="ECO:0007669"/>
    <property type="project" value="UniProtKB-ARBA"/>
</dbReference>
<dbReference type="Gene3D" id="2.30.250.10">
    <property type="entry name" value="Aminopeptidase i, Domain 2"/>
    <property type="match status" value="1"/>
</dbReference>
<reference evidence="11 12" key="1">
    <citation type="submission" date="2018-02" db="EMBL/GenBank/DDBJ databases">
        <title>Complete genome sequencing of Faecalibacterium prausnitzii strains isolated from the human gut.</title>
        <authorList>
            <person name="Fitzgerald B.C."/>
            <person name="Shkoporov A.N."/>
            <person name="Ross P.R."/>
            <person name="Hill C."/>
        </authorList>
    </citation>
    <scope>NUCLEOTIDE SEQUENCE [LARGE SCALE GENOMIC DNA]</scope>
    <source>
        <strain evidence="11 12">APC942/8-14-2</strain>
    </source>
</reference>
<keyword evidence="6 9" id="KW-0378">Hydrolase</keyword>
<dbReference type="PANTHER" id="PTHR28570">
    <property type="entry name" value="ASPARTYL AMINOPEPTIDASE"/>
    <property type="match status" value="1"/>
</dbReference>
<keyword evidence="5 9" id="KW-0479">Metal-binding</keyword>
<evidence type="ECO:0000313" key="12">
    <source>
        <dbReference type="Proteomes" id="UP000251634"/>
    </source>
</evidence>
<protein>
    <recommendedName>
        <fullName evidence="10">M18 family aminopeptidase</fullName>
        <ecNumber evidence="10">3.4.11.-</ecNumber>
    </recommendedName>
</protein>
<dbReference type="GO" id="GO:0004177">
    <property type="term" value="F:aminopeptidase activity"/>
    <property type="evidence" value="ECO:0007669"/>
    <property type="project" value="UniProtKB-KW"/>
</dbReference>
<dbReference type="InterPro" id="IPR023358">
    <property type="entry name" value="Peptidase_M18_dom2"/>
</dbReference>
<dbReference type="AlphaFoldDB" id="A0A329TRU3"/>
<dbReference type="PRINTS" id="PR00932">
    <property type="entry name" value="AMINO1PTASE"/>
</dbReference>
<gene>
    <name evidence="11" type="ORF">C4N25_02200</name>
</gene>
<dbReference type="NCBIfam" id="NF002600">
    <property type="entry name" value="PRK02256.1"/>
    <property type="match status" value="1"/>
</dbReference>
<evidence type="ECO:0000256" key="10">
    <source>
        <dbReference type="RuleBase" id="RU004387"/>
    </source>
</evidence>
<evidence type="ECO:0000256" key="2">
    <source>
        <dbReference type="ARBA" id="ARBA00008290"/>
    </source>
</evidence>
<dbReference type="Proteomes" id="UP000251634">
    <property type="component" value="Unassembled WGS sequence"/>
</dbReference>
<proteinExistence type="inferred from homology"/>
<comment type="similarity">
    <text evidence="2 9">Belongs to the peptidase M18 family.</text>
</comment>
<keyword evidence="7 9" id="KW-0862">Zinc</keyword>
<evidence type="ECO:0000256" key="6">
    <source>
        <dbReference type="ARBA" id="ARBA00022801"/>
    </source>
</evidence>
<evidence type="ECO:0000256" key="7">
    <source>
        <dbReference type="ARBA" id="ARBA00022833"/>
    </source>
</evidence>